<keyword evidence="4" id="KW-1185">Reference proteome</keyword>
<keyword evidence="2" id="KW-0472">Membrane</keyword>
<evidence type="ECO:0000256" key="2">
    <source>
        <dbReference type="SAM" id="Phobius"/>
    </source>
</evidence>
<keyword evidence="2" id="KW-0812">Transmembrane</keyword>
<evidence type="ECO:0008006" key="5">
    <source>
        <dbReference type="Google" id="ProtNLM"/>
    </source>
</evidence>
<proteinExistence type="predicted"/>
<dbReference type="AlphaFoldDB" id="A0A9P9D111"/>
<accession>A0A9P9D111</accession>
<feature type="compositionally biased region" description="Low complexity" evidence="1">
    <location>
        <begin position="50"/>
        <end position="66"/>
    </location>
</feature>
<evidence type="ECO:0000256" key="1">
    <source>
        <dbReference type="SAM" id="MobiDB-lite"/>
    </source>
</evidence>
<dbReference type="EMBL" id="JAGMUV010000044">
    <property type="protein sequence ID" value="KAH7110706.1"/>
    <property type="molecule type" value="Genomic_DNA"/>
</dbReference>
<sequence length="896" mass="101063">MAHFHGGSYVPNGQSYYQEPPHSVSRRVHGGDYAPGAPSASHPEQVIMYPHQQPVSPSQSPLSAQSRGFPTPPGSLGHEQSFGQVQTQNSMQYHQQPMVAYNGQQQQALIYHQGKGNGQQDGTMQPRVIDPVSTVPFSSLNGPKANKAAEKEFPVNLKGSKHFFEPRTVYQRRNPTLYQKPGYSFTDCDTKMRYRDYAGRISFMTRSDCYLHYHDGYLRNMCVAATDDIFEGPGTSTWKRTYVRKAGPLKVRIATWVFDFSYDPQSWKDWGIMVLRALPAGIAMTCVFWQGARIMRRHLLYAPVLYKFYGDAKVWSNVLENHRGLPLMAQNNQVYHMLRPRHLCFLLEPYNDENRGVEVRDITEWENSGDGQDTNLGYLFVAYSTEHFAHDSDHDMTDLHRIAETACRSAKLPAYWIACSCMRDENELESDVYRISDILRGASSMVIAVGRGETSVSGGGKITTEHLLREWGSRMWTFPEVLLSPGRTISVYTRGRDLQSPLVVAKNQFAAQVWTYMDSDIARHLIDHYLGTIGLSRLEQAVLALKCLYSRETTEYLPGDQAYALMGLLRLRPQIDRTDTAFQAFARLSLANDSDRLLERYICTLPVNDEQPWFDMEDTYQSSLWDIMPYCQVAGIADNDTIIIDGAWGLSIMWDAFYPVYWSTGPAIKRSLAGYAVELNGVLFIAAISFLSSGAAYKTGALIAIGVIFLLLFLWILVVTPSLVRVLYSGKFADTQAEIFGFEGHLNAPTIERAIFGGNFGRFCWSTSGSPLSRSVVNEHSERIGIDPYKDPEVRMKVEAAKQARPGDKRVGGQDYHFALTLFEAVRPPTTLMFCASESGMQRALGCSYEWETSTMYRETVLRMPTTALNRMGRVPRFRLGIQRPVYSSVPYNGAV</sequence>
<keyword evidence="2" id="KW-1133">Transmembrane helix</keyword>
<reference evidence="3" key="1">
    <citation type="journal article" date="2021" name="Nat. Commun.">
        <title>Genetic determinants of endophytism in the Arabidopsis root mycobiome.</title>
        <authorList>
            <person name="Mesny F."/>
            <person name="Miyauchi S."/>
            <person name="Thiergart T."/>
            <person name="Pickel B."/>
            <person name="Atanasova L."/>
            <person name="Karlsson M."/>
            <person name="Huettel B."/>
            <person name="Barry K.W."/>
            <person name="Haridas S."/>
            <person name="Chen C."/>
            <person name="Bauer D."/>
            <person name="Andreopoulos W."/>
            <person name="Pangilinan J."/>
            <person name="LaButti K."/>
            <person name="Riley R."/>
            <person name="Lipzen A."/>
            <person name="Clum A."/>
            <person name="Drula E."/>
            <person name="Henrissat B."/>
            <person name="Kohler A."/>
            <person name="Grigoriev I.V."/>
            <person name="Martin F.M."/>
            <person name="Hacquard S."/>
        </authorList>
    </citation>
    <scope>NUCLEOTIDE SEQUENCE</scope>
    <source>
        <strain evidence="3">MPI-CAGE-AT-0147</strain>
    </source>
</reference>
<gene>
    <name evidence="3" type="ORF">EDB81DRAFT_768778</name>
</gene>
<evidence type="ECO:0000313" key="4">
    <source>
        <dbReference type="Proteomes" id="UP000738349"/>
    </source>
</evidence>
<feature type="transmembrane region" description="Helical" evidence="2">
    <location>
        <begin position="672"/>
        <end position="695"/>
    </location>
</feature>
<dbReference type="OrthoDB" id="2624308at2759"/>
<feature type="region of interest" description="Disordered" evidence="1">
    <location>
        <begin position="1"/>
        <end position="83"/>
    </location>
</feature>
<dbReference type="Proteomes" id="UP000738349">
    <property type="component" value="Unassembled WGS sequence"/>
</dbReference>
<evidence type="ECO:0000313" key="3">
    <source>
        <dbReference type="EMBL" id="KAH7110706.1"/>
    </source>
</evidence>
<name>A0A9P9D111_9HYPO</name>
<feature type="transmembrane region" description="Helical" evidence="2">
    <location>
        <begin position="701"/>
        <end position="724"/>
    </location>
</feature>
<protein>
    <recommendedName>
        <fullName evidence="5">3-hydroxyisobutyrate dehydrogenase protein</fullName>
    </recommendedName>
</protein>
<comment type="caution">
    <text evidence="3">The sequence shown here is derived from an EMBL/GenBank/DDBJ whole genome shotgun (WGS) entry which is preliminary data.</text>
</comment>
<organism evidence="3 4">
    <name type="scientific">Dactylonectria macrodidyma</name>
    <dbReference type="NCBI Taxonomy" id="307937"/>
    <lineage>
        <taxon>Eukaryota</taxon>
        <taxon>Fungi</taxon>
        <taxon>Dikarya</taxon>
        <taxon>Ascomycota</taxon>
        <taxon>Pezizomycotina</taxon>
        <taxon>Sordariomycetes</taxon>
        <taxon>Hypocreomycetidae</taxon>
        <taxon>Hypocreales</taxon>
        <taxon>Nectriaceae</taxon>
        <taxon>Dactylonectria</taxon>
    </lineage>
</organism>